<dbReference type="CDD" id="cd00338">
    <property type="entry name" value="Ser_Recombinase"/>
    <property type="match status" value="1"/>
</dbReference>
<dbReference type="PROSITE" id="PS51737">
    <property type="entry name" value="RECOMBINASE_DNA_BIND"/>
    <property type="match status" value="1"/>
</dbReference>
<dbReference type="Gene3D" id="3.40.50.1390">
    <property type="entry name" value="Resolvase, N-terminal catalytic domain"/>
    <property type="match status" value="1"/>
</dbReference>
<dbReference type="Pfam" id="PF00239">
    <property type="entry name" value="Resolvase"/>
    <property type="match status" value="1"/>
</dbReference>
<name>A0ABW1EX78_9ACTN</name>
<protein>
    <submittedName>
        <fullName evidence="5">Recombinase family protein</fullName>
    </submittedName>
</protein>
<keyword evidence="2" id="KW-0233">DNA recombination</keyword>
<evidence type="ECO:0000259" key="4">
    <source>
        <dbReference type="PROSITE" id="PS51737"/>
    </source>
</evidence>
<dbReference type="InterPro" id="IPR006119">
    <property type="entry name" value="Resolv_N"/>
</dbReference>
<dbReference type="Gene3D" id="3.90.1750.20">
    <property type="entry name" value="Putative Large Serine Recombinase, Chain B, Domain 2"/>
    <property type="match status" value="1"/>
</dbReference>
<dbReference type="PANTHER" id="PTHR30461">
    <property type="entry name" value="DNA-INVERTASE FROM LAMBDOID PROPHAGE"/>
    <property type="match status" value="1"/>
</dbReference>
<feature type="region of interest" description="Disordered" evidence="3">
    <location>
        <begin position="239"/>
        <end position="259"/>
    </location>
</feature>
<organism evidence="5 6">
    <name type="scientific">Kitasatospora aburaviensis</name>
    <dbReference type="NCBI Taxonomy" id="67265"/>
    <lineage>
        <taxon>Bacteria</taxon>
        <taxon>Bacillati</taxon>
        <taxon>Actinomycetota</taxon>
        <taxon>Actinomycetes</taxon>
        <taxon>Kitasatosporales</taxon>
        <taxon>Streptomycetaceae</taxon>
        <taxon>Kitasatospora</taxon>
    </lineage>
</organism>
<keyword evidence="6" id="KW-1185">Reference proteome</keyword>
<dbReference type="InterPro" id="IPR011109">
    <property type="entry name" value="DNA_bind_recombinase_dom"/>
</dbReference>
<reference evidence="6" key="1">
    <citation type="journal article" date="2019" name="Int. J. Syst. Evol. Microbiol.">
        <title>The Global Catalogue of Microorganisms (GCM) 10K type strain sequencing project: providing services to taxonomists for standard genome sequencing and annotation.</title>
        <authorList>
            <consortium name="The Broad Institute Genomics Platform"/>
            <consortium name="The Broad Institute Genome Sequencing Center for Infectious Disease"/>
            <person name="Wu L."/>
            <person name="Ma J."/>
        </authorList>
    </citation>
    <scope>NUCLEOTIDE SEQUENCE [LARGE SCALE GENOMIC DNA]</scope>
    <source>
        <strain evidence="6">CGMCC 4.1469</strain>
    </source>
</reference>
<dbReference type="InterPro" id="IPR038109">
    <property type="entry name" value="DNA_bind_recomb_sf"/>
</dbReference>
<dbReference type="SUPFAM" id="SSF53041">
    <property type="entry name" value="Resolvase-like"/>
    <property type="match status" value="1"/>
</dbReference>
<accession>A0ABW1EX78</accession>
<dbReference type="InterPro" id="IPR025827">
    <property type="entry name" value="Zn_ribbon_recom_dom"/>
</dbReference>
<dbReference type="Proteomes" id="UP001596067">
    <property type="component" value="Unassembled WGS sequence"/>
</dbReference>
<sequence length="527" mass="58965">MGSMTALAPVRAVVGSRVSDTHGDEGKVSHLVQAESATRHALSKEWEIVGSFEDLDVSAQITPWERPDLGPWLTERQGDWDALVWAKVDRAFRSAKDCADVAHWAEENHKVLVFTDDGITLDYREGRESSFGNELAKTFLMLASIFAEMELKRIKARVTAAHKHLRKTDRWAGGQPPYGYRIVDRPGGGRTLEPDPVTSEAVRYMGKLLLEGQSQWMIATALEAAGFDTPSMHAYKNQGETYSSKRKTPPSNHWNPTSVGKILRSPATMGVKLTGRSVKARKVARDAKGLPIRMAKPLFTEEVWAAVQAAMDERSITKERSNGASPWLGVPHCDRCGDRFYRQVNLAKNGKIYEYYRCAKTAGKPACKGQSVKGERVTAAITALVERLAGLAMTVRRFIPGEDHTEQLNHVTQAMRDLREEKLRNLFDYPGGDDEYSEALEVLVDERRRLAALPQRPSAWIEVETGRTFADAWAQADQEHRRQLLLGLKARLYMTPTNEGWYLPTDLGARLQQLEGAANRAVGVWRL</sequence>
<dbReference type="EMBL" id="JBHSOD010000018">
    <property type="protein sequence ID" value="MFC5886567.1"/>
    <property type="molecule type" value="Genomic_DNA"/>
</dbReference>
<dbReference type="RefSeq" id="WP_313762334.1">
    <property type="nucleotide sequence ID" value="NZ_BAAAVH010000009.1"/>
</dbReference>
<evidence type="ECO:0000256" key="1">
    <source>
        <dbReference type="ARBA" id="ARBA00023125"/>
    </source>
</evidence>
<feature type="compositionally biased region" description="Polar residues" evidence="3">
    <location>
        <begin position="249"/>
        <end position="258"/>
    </location>
</feature>
<comment type="caution">
    <text evidence="5">The sequence shown here is derived from an EMBL/GenBank/DDBJ whole genome shotgun (WGS) entry which is preliminary data.</text>
</comment>
<dbReference type="InterPro" id="IPR050639">
    <property type="entry name" value="SSR_resolvase"/>
</dbReference>
<proteinExistence type="predicted"/>
<evidence type="ECO:0000313" key="6">
    <source>
        <dbReference type="Proteomes" id="UP001596067"/>
    </source>
</evidence>
<dbReference type="Pfam" id="PF07508">
    <property type="entry name" value="Recombinase"/>
    <property type="match status" value="1"/>
</dbReference>
<dbReference type="PANTHER" id="PTHR30461:SF2">
    <property type="entry name" value="SERINE RECOMBINASE PINE-RELATED"/>
    <property type="match status" value="1"/>
</dbReference>
<evidence type="ECO:0000256" key="3">
    <source>
        <dbReference type="SAM" id="MobiDB-lite"/>
    </source>
</evidence>
<dbReference type="SMART" id="SM00857">
    <property type="entry name" value="Resolvase"/>
    <property type="match status" value="1"/>
</dbReference>
<dbReference type="Pfam" id="PF13408">
    <property type="entry name" value="Zn_ribbon_recom"/>
    <property type="match status" value="1"/>
</dbReference>
<evidence type="ECO:0000256" key="2">
    <source>
        <dbReference type="ARBA" id="ARBA00023172"/>
    </source>
</evidence>
<gene>
    <name evidence="5" type="ORF">ACFP0N_16505</name>
</gene>
<evidence type="ECO:0000313" key="5">
    <source>
        <dbReference type="EMBL" id="MFC5886567.1"/>
    </source>
</evidence>
<keyword evidence="1" id="KW-0238">DNA-binding</keyword>
<dbReference type="InterPro" id="IPR036162">
    <property type="entry name" value="Resolvase-like_N_sf"/>
</dbReference>
<feature type="domain" description="Recombinase" evidence="4">
    <location>
        <begin position="177"/>
        <end position="317"/>
    </location>
</feature>